<reference evidence="1 2" key="1">
    <citation type="submission" date="2024-05" db="EMBL/GenBank/DDBJ databases">
        <authorList>
            <person name="Duchaud E."/>
        </authorList>
    </citation>
    <scope>NUCLEOTIDE SEQUENCE [LARGE SCALE GENOMIC DNA]</scope>
    <source>
        <strain evidence="1">Ena-SAMPLE-TAB-13-05-2024-13:56:06:370-140305</strain>
    </source>
</reference>
<dbReference type="EMBL" id="CAXJRC010000022">
    <property type="protein sequence ID" value="CAL2106931.1"/>
    <property type="molecule type" value="Genomic_DNA"/>
</dbReference>
<dbReference type="Proteomes" id="UP001497602">
    <property type="component" value="Unassembled WGS sequence"/>
</dbReference>
<proteinExistence type="predicted"/>
<organism evidence="1 2">
    <name type="scientific">Tenacibaculum vairaonense</name>
    <dbReference type="NCBI Taxonomy" id="3137860"/>
    <lineage>
        <taxon>Bacteria</taxon>
        <taxon>Pseudomonadati</taxon>
        <taxon>Bacteroidota</taxon>
        <taxon>Flavobacteriia</taxon>
        <taxon>Flavobacteriales</taxon>
        <taxon>Flavobacteriaceae</taxon>
        <taxon>Tenacibaculum</taxon>
    </lineage>
</organism>
<evidence type="ECO:0000313" key="2">
    <source>
        <dbReference type="Proteomes" id="UP001497602"/>
    </source>
</evidence>
<sequence length="60" mass="6826">MKKSILKLGKALNKEDLKIINGQGNSCRRYFDCSLYSRCCWQNGTGICIPNDMWEYGCTG</sequence>
<evidence type="ECO:0000313" key="1">
    <source>
        <dbReference type="EMBL" id="CAL2106931.1"/>
    </source>
</evidence>
<dbReference type="RefSeq" id="WP_348705389.1">
    <property type="nucleotide sequence ID" value="NZ_CAXIYA010000033.1"/>
</dbReference>
<comment type="caution">
    <text evidence="1">The sequence shown here is derived from an EMBL/GenBank/DDBJ whole genome shotgun (WGS) entry which is preliminary data.</text>
</comment>
<gene>
    <name evidence="1" type="ORF">T190115A13A_20211</name>
</gene>
<accession>A0ABP1F967</accession>
<keyword evidence="2" id="KW-1185">Reference proteome</keyword>
<name>A0ABP1F967_9FLAO</name>
<protein>
    <submittedName>
        <fullName evidence="1">WAP-type (Whey Acidic protein) with four-disulfide core</fullName>
    </submittedName>
</protein>